<dbReference type="NCBIfam" id="TIGR01764">
    <property type="entry name" value="excise"/>
    <property type="match status" value="1"/>
</dbReference>
<dbReference type="STRING" id="118168.MC7420_571"/>
<protein>
    <submittedName>
        <fullName evidence="2">DNA binding domain, excisionase family protein</fullName>
    </submittedName>
</protein>
<evidence type="ECO:0000313" key="3">
    <source>
        <dbReference type="Proteomes" id="UP000003835"/>
    </source>
</evidence>
<dbReference type="InterPro" id="IPR041657">
    <property type="entry name" value="HTH_17"/>
</dbReference>
<feature type="domain" description="Helix-turn-helix" evidence="1">
    <location>
        <begin position="16"/>
        <end position="64"/>
    </location>
</feature>
<accession>B4VKW7</accession>
<dbReference type="HOGENOM" id="CLU_106726_5_0_3"/>
<name>B4VKW7_9CYAN</name>
<dbReference type="Pfam" id="PF12728">
    <property type="entry name" value="HTH_17"/>
    <property type="match status" value="1"/>
</dbReference>
<keyword evidence="3" id="KW-1185">Reference proteome</keyword>
<sequence>MASGQGITLVPNDREMTTQQAADFLNVSRPYLIKLLEQGDISYTKVGAHRRIRSQDIMAYKQQRDAQRHQHLSEFTAFLQDEGFYDQESHEIER</sequence>
<dbReference type="SUPFAM" id="SSF46955">
    <property type="entry name" value="Putative DNA-binding domain"/>
    <property type="match status" value="1"/>
</dbReference>
<dbReference type="InterPro" id="IPR010093">
    <property type="entry name" value="SinI_DNA-bd"/>
</dbReference>
<evidence type="ECO:0000313" key="2">
    <source>
        <dbReference type="EMBL" id="EDX77434.1"/>
    </source>
</evidence>
<dbReference type="EMBL" id="DS989844">
    <property type="protein sequence ID" value="EDX77434.1"/>
    <property type="molecule type" value="Genomic_DNA"/>
</dbReference>
<dbReference type="Proteomes" id="UP000003835">
    <property type="component" value="Unassembled WGS sequence"/>
</dbReference>
<dbReference type="eggNOG" id="COG3311">
    <property type="taxonomic scope" value="Bacteria"/>
</dbReference>
<reference evidence="2 3" key="1">
    <citation type="submission" date="2008-07" db="EMBL/GenBank/DDBJ databases">
        <authorList>
            <person name="Tandeau de Marsac N."/>
            <person name="Ferriera S."/>
            <person name="Johnson J."/>
            <person name="Kravitz S."/>
            <person name="Beeson K."/>
            <person name="Sutton G."/>
            <person name="Rogers Y.-H."/>
            <person name="Friedman R."/>
            <person name="Frazier M."/>
            <person name="Venter J.C."/>
        </authorList>
    </citation>
    <scope>NUCLEOTIDE SEQUENCE [LARGE SCALE GENOMIC DNA]</scope>
    <source>
        <strain evidence="2 3">PCC 7420</strain>
    </source>
</reference>
<evidence type="ECO:0000259" key="1">
    <source>
        <dbReference type="Pfam" id="PF12728"/>
    </source>
</evidence>
<dbReference type="InterPro" id="IPR009061">
    <property type="entry name" value="DNA-bd_dom_put_sf"/>
</dbReference>
<organism evidence="2 3">
    <name type="scientific">Coleofasciculus chthonoplastes PCC 7420</name>
    <dbReference type="NCBI Taxonomy" id="118168"/>
    <lineage>
        <taxon>Bacteria</taxon>
        <taxon>Bacillati</taxon>
        <taxon>Cyanobacteriota</taxon>
        <taxon>Cyanophyceae</taxon>
        <taxon>Coleofasciculales</taxon>
        <taxon>Coleofasciculaceae</taxon>
        <taxon>Coleofasciculus</taxon>
    </lineage>
</organism>
<gene>
    <name evidence="2" type="ORF">MC7420_571</name>
</gene>
<proteinExistence type="predicted"/>
<dbReference type="AlphaFoldDB" id="B4VKW7"/>
<dbReference type="GO" id="GO:0003677">
    <property type="term" value="F:DNA binding"/>
    <property type="evidence" value="ECO:0007669"/>
    <property type="project" value="InterPro"/>
</dbReference>